<evidence type="ECO:0000256" key="1">
    <source>
        <dbReference type="SAM" id="SignalP"/>
    </source>
</evidence>
<feature type="chain" id="PRO_5015428613" evidence="1">
    <location>
        <begin position="22"/>
        <end position="582"/>
    </location>
</feature>
<feature type="signal peptide" evidence="1">
    <location>
        <begin position="1"/>
        <end position="21"/>
    </location>
</feature>
<sequence>MKTITKLFLLCSFIYFLNANAQAPNKFSFQAIVRNSSNQLITNQPVGVKISLISVVMSTENAEFVETHTVTTNANGLFSLKVGEGTLVSGDFATAMNSNAYSKKIKCEIDPTGGTNYTIVSNEQLLSVPYALFANTAASTTSNNSWKITGNSNIDPATQFIGTTDDNALQFKVNNEKAGIIETTDNVINTVKNGNTAFGYHSLNSNTTGFYNVANGYQSLYSNTTGKRNVANGYNSLDSNTEGFDNVANGSFSLTSNTTGTNNVANGSFSLYDNTTGHDNVANGKESLTYNTSGYENVANGNQSLYSNTTGYDNVANGYQSLYSNTTGFNNVANGYRSLYSNTTGYSNVANGYHSLSSNTTGNYNVANGNGSLTYNTIGYNNVAIGDQSLFSNTTGFQNTAIGSASGKFLPNNVNNVTCLGSDTGWNTTTSNQINIGNHSVTSIGGQVNWGTYSDKRIKTDVKENVPGLAFIKQLTPVTYHLDIKKQYELAMNGKKDESADYPEKYDIEKITQTGFLAQDVEAAAKSVGYDFNGVEAPKNGEGLYKLRYAEFVVPLVQAVKELSKENEELKARLKALEDKLK</sequence>
<dbReference type="RefSeq" id="WP_103725627.1">
    <property type="nucleotide sequence ID" value="NZ_PQNY01000005.1"/>
</dbReference>
<dbReference type="InterPro" id="IPR030392">
    <property type="entry name" value="S74_ICA"/>
</dbReference>
<name>A0A2S4N915_9FLAO</name>
<dbReference type="OrthoDB" id="1488700at2"/>
<evidence type="ECO:0000313" key="3">
    <source>
        <dbReference type="EMBL" id="POS02191.1"/>
    </source>
</evidence>
<proteinExistence type="predicted"/>
<evidence type="ECO:0000313" key="4">
    <source>
        <dbReference type="Proteomes" id="UP000237056"/>
    </source>
</evidence>
<dbReference type="PROSITE" id="PS51688">
    <property type="entry name" value="ICA"/>
    <property type="match status" value="1"/>
</dbReference>
<dbReference type="AlphaFoldDB" id="A0A2S4N915"/>
<dbReference type="Pfam" id="PF13884">
    <property type="entry name" value="Peptidase_S74"/>
    <property type="match status" value="1"/>
</dbReference>
<keyword evidence="4" id="KW-1185">Reference proteome</keyword>
<reference evidence="3 4" key="1">
    <citation type="submission" date="2018-01" db="EMBL/GenBank/DDBJ databases">
        <title>Genomic Encyclopedia of Type Strains, Phase I: the one thousand microbial genomes (KMG-I) project.</title>
        <authorList>
            <person name="Goeker M."/>
        </authorList>
    </citation>
    <scope>NUCLEOTIDE SEQUENCE [LARGE SCALE GENOMIC DNA]</scope>
    <source>
        <strain evidence="3 4">DSM 17960</strain>
    </source>
</reference>
<organism evidence="3 4">
    <name type="scientific">Flavobacterium croceum DSM 17960</name>
    <dbReference type="NCBI Taxonomy" id="1121886"/>
    <lineage>
        <taxon>Bacteria</taxon>
        <taxon>Pseudomonadati</taxon>
        <taxon>Bacteroidota</taxon>
        <taxon>Flavobacteriia</taxon>
        <taxon>Flavobacteriales</taxon>
        <taxon>Flavobacteriaceae</taxon>
        <taxon>Flavobacterium</taxon>
    </lineage>
</organism>
<keyword evidence="1" id="KW-0732">Signal</keyword>
<comment type="caution">
    <text evidence="3">The sequence shown here is derived from an EMBL/GenBank/DDBJ whole genome shotgun (WGS) entry which is preliminary data.</text>
</comment>
<gene>
    <name evidence="3" type="ORF">Q361_10586</name>
</gene>
<evidence type="ECO:0000259" key="2">
    <source>
        <dbReference type="PROSITE" id="PS51688"/>
    </source>
</evidence>
<feature type="domain" description="Peptidase S74" evidence="2">
    <location>
        <begin position="454"/>
        <end position="574"/>
    </location>
</feature>
<protein>
    <submittedName>
        <fullName evidence="3">Endosialidase-like protein</fullName>
    </submittedName>
</protein>
<dbReference type="Proteomes" id="UP000237056">
    <property type="component" value="Unassembled WGS sequence"/>
</dbReference>
<accession>A0A2S4N915</accession>
<dbReference type="EMBL" id="PQNY01000005">
    <property type="protein sequence ID" value="POS02191.1"/>
    <property type="molecule type" value="Genomic_DNA"/>
</dbReference>